<feature type="chain" id="PRO_5019764158" description="Thaumatin family protein" evidence="2">
    <location>
        <begin position="24"/>
        <end position="253"/>
    </location>
</feature>
<name>A0A495XAF5_9PSEU</name>
<reference evidence="3 4" key="1">
    <citation type="submission" date="2018-10" db="EMBL/GenBank/DDBJ databases">
        <title>Sequencing the genomes of 1000 actinobacteria strains.</title>
        <authorList>
            <person name="Klenk H.-P."/>
        </authorList>
    </citation>
    <scope>NUCLEOTIDE SEQUENCE [LARGE SCALE GENOMIC DNA]</scope>
    <source>
        <strain evidence="3 4">DSM 43911</strain>
    </source>
</reference>
<feature type="region of interest" description="Disordered" evidence="1">
    <location>
        <begin position="234"/>
        <end position="253"/>
    </location>
</feature>
<keyword evidence="2" id="KW-0732">Signal</keyword>
<organism evidence="3 4">
    <name type="scientific">Saccharothrix variisporea</name>
    <dbReference type="NCBI Taxonomy" id="543527"/>
    <lineage>
        <taxon>Bacteria</taxon>
        <taxon>Bacillati</taxon>
        <taxon>Actinomycetota</taxon>
        <taxon>Actinomycetes</taxon>
        <taxon>Pseudonocardiales</taxon>
        <taxon>Pseudonocardiaceae</taxon>
        <taxon>Saccharothrix</taxon>
    </lineage>
</organism>
<evidence type="ECO:0000256" key="2">
    <source>
        <dbReference type="SAM" id="SignalP"/>
    </source>
</evidence>
<gene>
    <name evidence="3" type="ORF">DFJ66_4244</name>
</gene>
<evidence type="ECO:0000256" key="1">
    <source>
        <dbReference type="SAM" id="MobiDB-lite"/>
    </source>
</evidence>
<evidence type="ECO:0000313" key="3">
    <source>
        <dbReference type="EMBL" id="RKT70967.1"/>
    </source>
</evidence>
<dbReference type="OrthoDB" id="3695233at2"/>
<dbReference type="AlphaFoldDB" id="A0A495XAF5"/>
<feature type="signal peptide" evidence="2">
    <location>
        <begin position="1"/>
        <end position="23"/>
    </location>
</feature>
<dbReference type="EMBL" id="RBXR01000001">
    <property type="protein sequence ID" value="RKT70967.1"/>
    <property type="molecule type" value="Genomic_DNA"/>
</dbReference>
<sequence length="253" mass="26443">MVAARFAPLCALVLVVGCNGAPAPVGPTTTTTLTTGIKTLDPSPPETTAETTTDTGRGPLTITIGTARLDGRTPDTPWSNDPPVFDLFTDEPTHVDCKTFAWVGEISVPITVVDVAFSNSTVAAGSFRQQGLCERAGADADCRGFTFPPPNSLDHARCGVPVVARKPPGERADTTITLTLRASCSAATSAPCNTSRVVAAGPSPSQPVFLEWHHRETVTTVWHPCTAEEHDFVDGCPKAGTTTSTTPPTSSSR</sequence>
<keyword evidence="4" id="KW-1185">Reference proteome</keyword>
<dbReference type="PROSITE" id="PS51257">
    <property type="entry name" value="PROKAR_LIPOPROTEIN"/>
    <property type="match status" value="1"/>
</dbReference>
<feature type="compositionally biased region" description="Low complexity" evidence="1">
    <location>
        <begin position="241"/>
        <end position="253"/>
    </location>
</feature>
<dbReference type="Proteomes" id="UP000272729">
    <property type="component" value="Unassembled WGS sequence"/>
</dbReference>
<accession>A0A495XAF5</accession>
<dbReference type="RefSeq" id="WP_147459323.1">
    <property type="nucleotide sequence ID" value="NZ_JBIUBA010000012.1"/>
</dbReference>
<feature type="region of interest" description="Disordered" evidence="1">
    <location>
        <begin position="33"/>
        <end position="58"/>
    </location>
</feature>
<comment type="caution">
    <text evidence="3">The sequence shown here is derived from an EMBL/GenBank/DDBJ whole genome shotgun (WGS) entry which is preliminary data.</text>
</comment>
<evidence type="ECO:0000313" key="4">
    <source>
        <dbReference type="Proteomes" id="UP000272729"/>
    </source>
</evidence>
<feature type="compositionally biased region" description="Low complexity" evidence="1">
    <location>
        <begin position="46"/>
        <end position="55"/>
    </location>
</feature>
<proteinExistence type="predicted"/>
<evidence type="ECO:0008006" key="5">
    <source>
        <dbReference type="Google" id="ProtNLM"/>
    </source>
</evidence>
<protein>
    <recommendedName>
        <fullName evidence="5">Thaumatin family protein</fullName>
    </recommendedName>
</protein>